<protein>
    <submittedName>
        <fullName evidence="1">Uncharacterized protein</fullName>
    </submittedName>
</protein>
<organism evidence="1 2">
    <name type="scientific">Chryseobacterium aquaticum</name>
    <dbReference type="NCBI Taxonomy" id="452084"/>
    <lineage>
        <taxon>Bacteria</taxon>
        <taxon>Pseudomonadati</taxon>
        <taxon>Bacteroidota</taxon>
        <taxon>Flavobacteriia</taxon>
        <taxon>Flavobacteriales</taxon>
        <taxon>Weeksellaceae</taxon>
        <taxon>Chryseobacterium group</taxon>
        <taxon>Chryseobacterium</taxon>
    </lineage>
</organism>
<dbReference type="EMBL" id="LLYZ01000020">
    <property type="protein sequence ID" value="KQK24405.1"/>
    <property type="molecule type" value="Genomic_DNA"/>
</dbReference>
<dbReference type="Proteomes" id="UP000051682">
    <property type="component" value="Unassembled WGS sequence"/>
</dbReference>
<keyword evidence="2" id="KW-1185">Reference proteome</keyword>
<comment type="caution">
    <text evidence="1">The sequence shown here is derived from an EMBL/GenBank/DDBJ whole genome shotgun (WGS) entry which is preliminary data.</text>
</comment>
<name>A0A0Q3HP37_9FLAO</name>
<proteinExistence type="predicted"/>
<sequence length="59" mass="6897">MHSKIFITDKNPCDFAIFQKKYFFQKKCTTQKHCAKASLLCIRNQGESDNPLKCLTKKQ</sequence>
<reference evidence="1 2" key="1">
    <citation type="submission" date="2015-10" db="EMBL/GenBank/DDBJ databases">
        <title>Chryseobacterium aquaticum genome.</title>
        <authorList>
            <person name="Newman J.D."/>
            <person name="Ferguson M.B."/>
            <person name="Miller J.R."/>
        </authorList>
    </citation>
    <scope>NUCLEOTIDE SEQUENCE [LARGE SCALE GENOMIC DNA]</scope>
    <source>
        <strain evidence="1 2">KCTC 12483</strain>
    </source>
</reference>
<dbReference type="AlphaFoldDB" id="A0A0Q3HP37"/>
<evidence type="ECO:0000313" key="2">
    <source>
        <dbReference type="Proteomes" id="UP000051682"/>
    </source>
</evidence>
<evidence type="ECO:0000313" key="1">
    <source>
        <dbReference type="EMBL" id="KQK24405.1"/>
    </source>
</evidence>
<accession>A0A0Q3HP37</accession>
<gene>
    <name evidence="1" type="ORF">AR438_14445</name>
</gene>
<dbReference type="STRING" id="452084.AR438_14445"/>